<organism evidence="8 9">
    <name type="scientific">Fusarium tricinctum</name>
    <dbReference type="NCBI Taxonomy" id="61284"/>
    <lineage>
        <taxon>Eukaryota</taxon>
        <taxon>Fungi</taxon>
        <taxon>Dikarya</taxon>
        <taxon>Ascomycota</taxon>
        <taxon>Pezizomycotina</taxon>
        <taxon>Sordariomycetes</taxon>
        <taxon>Hypocreomycetidae</taxon>
        <taxon>Hypocreales</taxon>
        <taxon>Nectriaceae</taxon>
        <taxon>Fusarium</taxon>
        <taxon>Fusarium tricinctum species complex</taxon>
    </lineage>
</organism>
<sequence>MSRQIEQALLSLMPTYGSDLPPQLVELAGSLLAQSRHRASTLKTEEEIARLYACANIACDRLKIPLDLPPIEPRPPIPPRIYKRLYTHLDNILPSGASTPSRNAAGRVRTPSSRFRDADGSPSGSRPLPSRATPTKEQSLAQFRTPTKGANGANGTPSKSTMKRETFTRANLHAWVQPVARWICEETDHKSLAPTILAGMEIILTPEGRRTEDEWVLKNVTALFAAIYFFVTMRVKALATGEGIDREGYVPVRKEILALLTRARQEVTIKNSPEETAWEGWANINSKDFDDAVAKVNEQSWLTGDWYQGITDVVKLGQRGYPEDDGMLDGDSMPKVHIKKADTMFQDKYDFLSEAKRKDYVHWKEDMLAKIALSTTTGAAMELDT</sequence>
<gene>
    <name evidence="8" type="ORF">BKA59DRAFT_115710</name>
</gene>
<dbReference type="GO" id="GO:0005664">
    <property type="term" value="C:nuclear origin of replication recognition complex"/>
    <property type="evidence" value="ECO:0007669"/>
    <property type="project" value="InterPro"/>
</dbReference>
<accession>A0A8K0S6D3</accession>
<proteinExistence type="inferred from homology"/>
<comment type="similarity">
    <text evidence="2">Belongs to the ORC6 family.</text>
</comment>
<keyword evidence="3" id="KW-0235">DNA replication</keyword>
<evidence type="ECO:0000256" key="3">
    <source>
        <dbReference type="ARBA" id="ARBA00022705"/>
    </source>
</evidence>
<name>A0A8K0S6D3_9HYPO</name>
<comment type="caution">
    <text evidence="8">The sequence shown here is derived from an EMBL/GenBank/DDBJ whole genome shotgun (WGS) entry which is preliminary data.</text>
</comment>
<dbReference type="GO" id="GO:0003677">
    <property type="term" value="F:DNA binding"/>
    <property type="evidence" value="ECO:0007669"/>
    <property type="project" value="UniProtKB-KW"/>
</dbReference>
<feature type="compositionally biased region" description="Polar residues" evidence="6">
    <location>
        <begin position="132"/>
        <end position="145"/>
    </location>
</feature>
<dbReference type="AlphaFoldDB" id="A0A8K0S6D3"/>
<feature type="domain" description="ORC6 first cyclin-like" evidence="7">
    <location>
        <begin position="10"/>
        <end position="93"/>
    </location>
</feature>
<protein>
    <submittedName>
        <fullName evidence="8">Origin recognition complex, subunit 6</fullName>
    </submittedName>
</protein>
<comment type="subcellular location">
    <subcellularLocation>
        <location evidence="1">Nucleus</location>
    </subcellularLocation>
</comment>
<evidence type="ECO:0000256" key="1">
    <source>
        <dbReference type="ARBA" id="ARBA00004123"/>
    </source>
</evidence>
<evidence type="ECO:0000256" key="6">
    <source>
        <dbReference type="SAM" id="MobiDB-lite"/>
    </source>
</evidence>
<dbReference type="Pfam" id="PF05460">
    <property type="entry name" value="ORC6"/>
    <property type="match status" value="1"/>
</dbReference>
<evidence type="ECO:0000313" key="8">
    <source>
        <dbReference type="EMBL" id="KAH7257582.1"/>
    </source>
</evidence>
<keyword evidence="4" id="KW-0238">DNA-binding</keyword>
<evidence type="ECO:0000256" key="2">
    <source>
        <dbReference type="ARBA" id="ARBA00010840"/>
    </source>
</evidence>
<dbReference type="Proteomes" id="UP000813427">
    <property type="component" value="Unassembled WGS sequence"/>
</dbReference>
<dbReference type="InterPro" id="IPR008721">
    <property type="entry name" value="ORC6_cyclin_first"/>
</dbReference>
<evidence type="ECO:0000313" key="9">
    <source>
        <dbReference type="Proteomes" id="UP000813427"/>
    </source>
</evidence>
<dbReference type="EMBL" id="JAGPXF010000002">
    <property type="protein sequence ID" value="KAH7257582.1"/>
    <property type="molecule type" value="Genomic_DNA"/>
</dbReference>
<feature type="compositionally biased region" description="Low complexity" evidence="6">
    <location>
        <begin position="120"/>
        <end position="131"/>
    </location>
</feature>
<keyword evidence="5" id="KW-0539">Nucleus</keyword>
<evidence type="ECO:0000259" key="7">
    <source>
        <dbReference type="Pfam" id="PF05460"/>
    </source>
</evidence>
<feature type="region of interest" description="Disordered" evidence="6">
    <location>
        <begin position="93"/>
        <end position="161"/>
    </location>
</feature>
<dbReference type="OrthoDB" id="5367324at2759"/>
<evidence type="ECO:0000256" key="4">
    <source>
        <dbReference type="ARBA" id="ARBA00023125"/>
    </source>
</evidence>
<dbReference type="GO" id="GO:0006260">
    <property type="term" value="P:DNA replication"/>
    <property type="evidence" value="ECO:0007669"/>
    <property type="project" value="UniProtKB-KW"/>
</dbReference>
<reference evidence="8" key="1">
    <citation type="journal article" date="2021" name="Nat. Commun.">
        <title>Genetic determinants of endophytism in the Arabidopsis root mycobiome.</title>
        <authorList>
            <person name="Mesny F."/>
            <person name="Miyauchi S."/>
            <person name="Thiergart T."/>
            <person name="Pickel B."/>
            <person name="Atanasova L."/>
            <person name="Karlsson M."/>
            <person name="Huettel B."/>
            <person name="Barry K.W."/>
            <person name="Haridas S."/>
            <person name="Chen C."/>
            <person name="Bauer D."/>
            <person name="Andreopoulos W."/>
            <person name="Pangilinan J."/>
            <person name="LaButti K."/>
            <person name="Riley R."/>
            <person name="Lipzen A."/>
            <person name="Clum A."/>
            <person name="Drula E."/>
            <person name="Henrissat B."/>
            <person name="Kohler A."/>
            <person name="Grigoriev I.V."/>
            <person name="Martin F.M."/>
            <person name="Hacquard S."/>
        </authorList>
    </citation>
    <scope>NUCLEOTIDE SEQUENCE</scope>
    <source>
        <strain evidence="8">MPI-SDFR-AT-0068</strain>
    </source>
</reference>
<keyword evidence="9" id="KW-1185">Reference proteome</keyword>
<evidence type="ECO:0000256" key="5">
    <source>
        <dbReference type="ARBA" id="ARBA00023242"/>
    </source>
</evidence>